<dbReference type="GeneID" id="33320251"/>
<dbReference type="Proteomes" id="UP000250179">
    <property type="component" value="Chromosome"/>
</dbReference>
<evidence type="ECO:0000313" key="2">
    <source>
        <dbReference type="Proteomes" id="UP000250179"/>
    </source>
</evidence>
<proteinExistence type="predicted"/>
<accession>A0A2Z2ML07</accession>
<protein>
    <submittedName>
        <fullName evidence="1">Uncharacterized protein</fullName>
    </submittedName>
</protein>
<dbReference type="RefSeq" id="WP_088858365.1">
    <property type="nucleotide sequence ID" value="NZ_CP014862.1"/>
</dbReference>
<evidence type="ECO:0000313" key="1">
    <source>
        <dbReference type="EMBL" id="ASJ03111.1"/>
    </source>
</evidence>
<dbReference type="OrthoDB" id="94367at2157"/>
<dbReference type="KEGG" id="tprf:A3L09_07510"/>
<gene>
    <name evidence="1" type="ORF">A3L09_07510</name>
</gene>
<dbReference type="AlphaFoldDB" id="A0A2Z2ML07"/>
<keyword evidence="2" id="KW-1185">Reference proteome</keyword>
<reference evidence="1 2" key="1">
    <citation type="submission" date="2016-03" db="EMBL/GenBank/DDBJ databases">
        <title>Complete genome sequence of Thermococcus profundus strain DT5432.</title>
        <authorList>
            <person name="Oger P.M."/>
        </authorList>
    </citation>
    <scope>NUCLEOTIDE SEQUENCE [LARGE SCALE GENOMIC DNA]</scope>
    <source>
        <strain evidence="1 2">DT 5432</strain>
    </source>
</reference>
<dbReference type="EMBL" id="CP014862">
    <property type="protein sequence ID" value="ASJ03111.1"/>
    <property type="molecule type" value="Genomic_DNA"/>
</dbReference>
<organism evidence="1 2">
    <name type="scientific">Thermococcus profundus</name>
    <dbReference type="NCBI Taxonomy" id="49899"/>
    <lineage>
        <taxon>Archaea</taxon>
        <taxon>Methanobacteriati</taxon>
        <taxon>Methanobacteriota</taxon>
        <taxon>Thermococci</taxon>
        <taxon>Thermococcales</taxon>
        <taxon>Thermococcaceae</taxon>
        <taxon>Thermococcus</taxon>
    </lineage>
</organism>
<name>A0A2Z2ML07_THEPR</name>
<sequence length="277" mass="31049">MRLVTKSPSIKEALTGELRKEGIKFELTERSSYETFVGYTIEGTLDEIRAKIETMESAEREAIMEGFTSFKESIMHVLDHLKAGAQAEKLLAEGPWVVDILDQLYTSGVVDYNPEDGSLKLKEGVDTAAIPFQFKFPFDLVTNPEGVEKIAKQFVFTDLVQEWEFEIHELDIGKINALGRIASRYFPEDYVLKVYFALIGRAILAGEILKALGSGKADLNELRKAFLSSMPIQIPTEKGTLVINSSKEAFDAVIRFLEKQGYVDVKAGKVRKLRDIA</sequence>